<organism evidence="1">
    <name type="scientific">Setaria italica</name>
    <name type="common">Foxtail millet</name>
    <name type="synonym">Panicum italicum</name>
    <dbReference type="NCBI Taxonomy" id="4555"/>
    <lineage>
        <taxon>Eukaryota</taxon>
        <taxon>Viridiplantae</taxon>
        <taxon>Streptophyta</taxon>
        <taxon>Embryophyta</taxon>
        <taxon>Tracheophyta</taxon>
        <taxon>Spermatophyta</taxon>
        <taxon>Magnoliopsida</taxon>
        <taxon>Liliopsida</taxon>
        <taxon>Poales</taxon>
        <taxon>Poaceae</taxon>
        <taxon>PACMAD clade</taxon>
        <taxon>Panicoideae</taxon>
        <taxon>Panicodae</taxon>
        <taxon>Paniceae</taxon>
        <taxon>Cenchrinae</taxon>
        <taxon>Setaria</taxon>
    </lineage>
</organism>
<dbReference type="EMBL" id="CM003529">
    <property type="protein sequence ID" value="RCV13830.1"/>
    <property type="molecule type" value="Genomic_DNA"/>
</dbReference>
<gene>
    <name evidence="1" type="ORF">SETIT_2G377500v2</name>
</gene>
<reference evidence="1" key="1">
    <citation type="journal article" date="2012" name="Nat. Biotechnol.">
        <title>Reference genome sequence of the model plant Setaria.</title>
        <authorList>
            <person name="Bennetzen J.L."/>
            <person name="Schmutz J."/>
            <person name="Wang H."/>
            <person name="Percifield R."/>
            <person name="Hawkins J."/>
            <person name="Pontaroli A.C."/>
            <person name="Estep M."/>
            <person name="Feng L."/>
            <person name="Vaughn J.N."/>
            <person name="Grimwood J."/>
            <person name="Jenkins J."/>
            <person name="Barry K."/>
            <person name="Lindquist E."/>
            <person name="Hellsten U."/>
            <person name="Deshpande S."/>
            <person name="Wang X."/>
            <person name="Wu X."/>
            <person name="Mitros T."/>
            <person name="Triplett J."/>
            <person name="Yang X."/>
            <person name="Ye C.Y."/>
            <person name="Mauro-Herrera M."/>
            <person name="Wang L."/>
            <person name="Li P."/>
            <person name="Sharma M."/>
            <person name="Sharma R."/>
            <person name="Ronald P.C."/>
            <person name="Panaud O."/>
            <person name="Kellogg E.A."/>
            <person name="Brutnell T.P."/>
            <person name="Doust A.N."/>
            <person name="Tuskan G.A."/>
            <person name="Rokhsar D."/>
            <person name="Devos K.M."/>
        </authorList>
    </citation>
    <scope>NUCLEOTIDE SEQUENCE [LARGE SCALE GENOMIC DNA]</scope>
    <source>
        <strain evidence="1">Yugu1</strain>
    </source>
</reference>
<protein>
    <submittedName>
        <fullName evidence="1">Uncharacterized protein</fullName>
    </submittedName>
</protein>
<dbReference type="AlphaFoldDB" id="A0A368Q9A0"/>
<sequence length="142" mass="15930">MAAWMDVLGSSARGCREVWSGRGWSAVREAIGLAPGDVAVFPAAPTTTGSGRTFLARFYDADGNERLSRVPEPDDPSCDDEFLSPRLLVKRCLRLRIYSACVLRVHSRICFLFIERKGARFQISLAQYTTTDDYTRITKMMD</sequence>
<reference evidence="1" key="2">
    <citation type="submission" date="2015-07" db="EMBL/GenBank/DDBJ databases">
        <authorList>
            <person name="Noorani M."/>
        </authorList>
    </citation>
    <scope>NUCLEOTIDE SEQUENCE</scope>
    <source>
        <strain evidence="1">Yugu1</strain>
    </source>
</reference>
<proteinExistence type="predicted"/>
<name>A0A368Q9A0_SETIT</name>
<evidence type="ECO:0000313" key="1">
    <source>
        <dbReference type="EMBL" id="RCV13830.1"/>
    </source>
</evidence>
<accession>A0A368Q9A0</accession>